<feature type="compositionally biased region" description="Polar residues" evidence="1">
    <location>
        <begin position="406"/>
        <end position="419"/>
    </location>
</feature>
<feature type="compositionally biased region" description="Basic and acidic residues" evidence="1">
    <location>
        <begin position="165"/>
        <end position="196"/>
    </location>
</feature>
<feature type="compositionally biased region" description="Basic and acidic residues" evidence="1">
    <location>
        <begin position="23"/>
        <end position="35"/>
    </location>
</feature>
<feature type="compositionally biased region" description="Polar residues" evidence="1">
    <location>
        <begin position="73"/>
        <end position="84"/>
    </location>
</feature>
<feature type="compositionally biased region" description="Basic and acidic residues" evidence="1">
    <location>
        <begin position="349"/>
        <end position="362"/>
    </location>
</feature>
<sequence>EPNDKVYQDPFSRIPPHSGQRTLGEKTGEESDLRMKSYSPNTIETSGRREGESKLTSNPMSVLPAVSSVDILETNNGQAHQDPSSRIPVHSGEKTLGEKAGEGSELRMKSSSPNTIEPSGKSDVTREGESKLTSNTMSIVPATSKVDILEPNDQVYQDPSSRIPAHSEQRTLGEKTGEGSDSKFESSNLDKDKSDKQSTVAGKSSASNNITSSKAESGPIETVDKMVVSPSIIPKLKSTLEIPENNSLLLKVPSSKTETYSGQRILEGKVDEGIYQAESSGIKKDEIERDSATAPVSSTDPNGKSESRNVDKVQLASISSTGSSVNILERQDTTLTNPFSKTRYSSPERFGEEDPKDKESNLRVKSSTLNIVAPRDDLKSTTSGKPSSVGSVLNNTSENHPGETVQRVSSKVNGLQADSINIEEHNDKLLDPLSLETKNNVNSDGERRLGEETVKSSKPSASSTMSEGDSEPRPGDRNIKASPTTTQTEKFMHTLGKSDKVVSEPSSKTSGQASIGGVDTKPSIMSPGQEEDASEASSVPGKSPYNGKTHVTGGATYLPFILPSPNKLNPSPITVEDIDTDALEYQHALRTLQNINSGNFKLFTAEYFIQLIQRCNCASLKFLIPILQKPNSGILVTS</sequence>
<dbReference type="AlphaFoldDB" id="A0A0A9Y5Z2"/>
<organism evidence="2">
    <name type="scientific">Lygus hesperus</name>
    <name type="common">Western plant bug</name>
    <dbReference type="NCBI Taxonomy" id="30085"/>
    <lineage>
        <taxon>Eukaryota</taxon>
        <taxon>Metazoa</taxon>
        <taxon>Ecdysozoa</taxon>
        <taxon>Arthropoda</taxon>
        <taxon>Hexapoda</taxon>
        <taxon>Insecta</taxon>
        <taxon>Pterygota</taxon>
        <taxon>Neoptera</taxon>
        <taxon>Paraneoptera</taxon>
        <taxon>Hemiptera</taxon>
        <taxon>Heteroptera</taxon>
        <taxon>Panheteroptera</taxon>
        <taxon>Cimicomorpha</taxon>
        <taxon>Miridae</taxon>
        <taxon>Mirini</taxon>
        <taxon>Lygus</taxon>
    </lineage>
</organism>
<feature type="compositionally biased region" description="Polar residues" evidence="1">
    <location>
        <begin position="504"/>
        <end position="513"/>
    </location>
</feature>
<name>A0A0A9Y5Z2_LYGHE</name>
<evidence type="ECO:0000313" key="2">
    <source>
        <dbReference type="EMBL" id="JAG27046.1"/>
    </source>
</evidence>
<reference evidence="2" key="1">
    <citation type="journal article" date="2014" name="PLoS ONE">
        <title>Transcriptome-Based Identification of ABC Transporters in the Western Tarnished Plant Bug Lygus hesperus.</title>
        <authorList>
            <person name="Hull J.J."/>
            <person name="Chaney K."/>
            <person name="Geib S.M."/>
            <person name="Fabrick J.A."/>
            <person name="Brent C.S."/>
            <person name="Walsh D."/>
            <person name="Lavine L.C."/>
        </authorList>
    </citation>
    <scope>NUCLEOTIDE SEQUENCE</scope>
</reference>
<feature type="compositionally biased region" description="Basic and acidic residues" evidence="1">
    <location>
        <begin position="444"/>
        <end position="455"/>
    </location>
</feature>
<reference evidence="2" key="2">
    <citation type="submission" date="2014-07" db="EMBL/GenBank/DDBJ databases">
        <authorList>
            <person name="Hull J."/>
        </authorList>
    </citation>
    <scope>NUCLEOTIDE SEQUENCE</scope>
</reference>
<feature type="compositionally biased region" description="Polar residues" evidence="1">
    <location>
        <begin position="316"/>
        <end position="326"/>
    </location>
</feature>
<feature type="region of interest" description="Disordered" evidence="1">
    <location>
        <begin position="280"/>
        <end position="544"/>
    </location>
</feature>
<feature type="compositionally biased region" description="Basic and acidic residues" evidence="1">
    <location>
        <begin position="91"/>
        <end position="108"/>
    </location>
</feature>
<gene>
    <name evidence="2" type="ORF">CM83_22118</name>
</gene>
<feature type="region of interest" description="Disordered" evidence="1">
    <location>
        <begin position="1"/>
        <end position="223"/>
    </location>
</feature>
<protein>
    <submittedName>
        <fullName evidence="2">Uncharacterized protein</fullName>
    </submittedName>
</protein>
<evidence type="ECO:0000256" key="1">
    <source>
        <dbReference type="SAM" id="MobiDB-lite"/>
    </source>
</evidence>
<dbReference type="EMBL" id="GBHO01016558">
    <property type="protein sequence ID" value="JAG27046.1"/>
    <property type="molecule type" value="Transcribed_RNA"/>
</dbReference>
<feature type="compositionally biased region" description="Polar residues" evidence="1">
    <location>
        <begin position="380"/>
        <end position="399"/>
    </location>
</feature>
<accession>A0A0A9Y5Z2</accession>
<feature type="compositionally biased region" description="Polar residues" evidence="1">
    <location>
        <begin position="333"/>
        <end position="345"/>
    </location>
</feature>
<feature type="non-terminal residue" evidence="2">
    <location>
        <position position="1"/>
    </location>
</feature>
<feature type="compositionally biased region" description="Low complexity" evidence="1">
    <location>
        <begin position="456"/>
        <end position="466"/>
    </location>
</feature>
<feature type="compositionally biased region" description="Polar residues" evidence="1">
    <location>
        <begin position="197"/>
        <end position="215"/>
    </location>
</feature>
<proteinExistence type="predicted"/>
<feature type="compositionally biased region" description="Basic and acidic residues" evidence="1">
    <location>
        <begin position="470"/>
        <end position="479"/>
    </location>
</feature>
<feature type="compositionally biased region" description="Basic and acidic residues" evidence="1">
    <location>
        <begin position="281"/>
        <end position="291"/>
    </location>
</feature>
<feature type="compositionally biased region" description="Basic and acidic residues" evidence="1">
    <location>
        <begin position="490"/>
        <end position="502"/>
    </location>
</feature>